<dbReference type="GO" id="GO:0005762">
    <property type="term" value="C:mitochondrial large ribosomal subunit"/>
    <property type="evidence" value="ECO:0007669"/>
    <property type="project" value="InterPro"/>
</dbReference>
<evidence type="ECO:0000313" key="2">
    <source>
        <dbReference type="WBParaSite" id="Pan_g23520.t1"/>
    </source>
</evidence>
<accession>A0A7E4ZXF8</accession>
<name>A0A7E4ZXF8_PANRE</name>
<dbReference type="Proteomes" id="UP000492821">
    <property type="component" value="Unassembled WGS sequence"/>
</dbReference>
<protein>
    <submittedName>
        <fullName evidence="2">39S ribosomal protein L52, mitochondrial</fullName>
    </submittedName>
</protein>
<reference evidence="2" key="2">
    <citation type="submission" date="2020-10" db="UniProtKB">
        <authorList>
            <consortium name="WormBaseParasite"/>
        </authorList>
    </citation>
    <scope>IDENTIFICATION</scope>
</reference>
<dbReference type="WBParaSite" id="Pan_g23520.t1">
    <property type="protein sequence ID" value="Pan_g23520.t1"/>
    <property type="gene ID" value="Pan_g23520"/>
</dbReference>
<organism evidence="1 2">
    <name type="scientific">Panagrellus redivivus</name>
    <name type="common">Microworm</name>
    <dbReference type="NCBI Taxonomy" id="6233"/>
    <lineage>
        <taxon>Eukaryota</taxon>
        <taxon>Metazoa</taxon>
        <taxon>Ecdysozoa</taxon>
        <taxon>Nematoda</taxon>
        <taxon>Chromadorea</taxon>
        <taxon>Rhabditida</taxon>
        <taxon>Tylenchina</taxon>
        <taxon>Panagrolaimomorpha</taxon>
        <taxon>Panagrolaimoidea</taxon>
        <taxon>Panagrolaimidae</taxon>
        <taxon>Panagrellus</taxon>
    </lineage>
</organism>
<dbReference type="Pfam" id="PF18699">
    <property type="entry name" value="MRPL52"/>
    <property type="match status" value="1"/>
</dbReference>
<dbReference type="GO" id="GO:0003735">
    <property type="term" value="F:structural constituent of ribosome"/>
    <property type="evidence" value="ECO:0007669"/>
    <property type="project" value="InterPro"/>
</dbReference>
<keyword evidence="1" id="KW-1185">Reference proteome</keyword>
<sequence>MLKTCTTIARSRSTTALAFSRAESAAVSEGSPVPRTQGRAQFWQNPVYVGPYVNPLLKGADYSVVDGPKPIANTFTEAKRLNEQYNIGKQIVQALNELKTAEQLYAAKLAQDEQIAAEQTKWTPKAKATKEVY</sequence>
<dbReference type="InterPro" id="IPR034596">
    <property type="entry name" value="Ribosomal_mL52"/>
</dbReference>
<reference evidence="1" key="1">
    <citation type="journal article" date="2013" name="Genetics">
        <title>The draft genome and transcriptome of Panagrellus redivivus are shaped by the harsh demands of a free-living lifestyle.</title>
        <authorList>
            <person name="Srinivasan J."/>
            <person name="Dillman A.R."/>
            <person name="Macchietto M.G."/>
            <person name="Heikkinen L."/>
            <person name="Lakso M."/>
            <person name="Fracchia K.M."/>
            <person name="Antoshechkin I."/>
            <person name="Mortazavi A."/>
            <person name="Wong G."/>
            <person name="Sternberg P.W."/>
        </authorList>
    </citation>
    <scope>NUCLEOTIDE SEQUENCE [LARGE SCALE GENOMIC DNA]</scope>
    <source>
        <strain evidence="1">MT8872</strain>
    </source>
</reference>
<dbReference type="AlphaFoldDB" id="A0A7E4ZXF8"/>
<dbReference type="GO" id="GO:0032543">
    <property type="term" value="P:mitochondrial translation"/>
    <property type="evidence" value="ECO:0007669"/>
    <property type="project" value="InterPro"/>
</dbReference>
<proteinExistence type="predicted"/>
<evidence type="ECO:0000313" key="1">
    <source>
        <dbReference type="Proteomes" id="UP000492821"/>
    </source>
</evidence>